<dbReference type="Gene3D" id="1.10.30.10">
    <property type="entry name" value="High mobility group box domain"/>
    <property type="match status" value="1"/>
</dbReference>
<dbReference type="OMA" id="SIGTKFM"/>
<dbReference type="InterPro" id="IPR001606">
    <property type="entry name" value="ARID_dom"/>
</dbReference>
<feature type="domain" description="ARID" evidence="1">
    <location>
        <begin position="40"/>
        <end position="131"/>
    </location>
</feature>
<dbReference type="AlphaFoldDB" id="A0A5P1EQT2"/>
<sequence>MSEDKRGTCVPLIRTATTNGSNNSSAEIGTHPKASYEEVVEGERLFMDTLEDLHKSLGTKFLVPTTGGKPLDLHRLFVEVTCRGGLQKVIGDRKWKEVTSAFSFPSTITNASFLLRKYYLSLLQTYEQVYFFRKRDSKLSLNEHPPLGVGSLVKGKINGKFENGYIITANFGSNILNGILYHVPFQSDGRYNSPLLSNNCGRKRSRRETDPSGLDSNVGGYNIFFAEHYSKLRPLYSGKEKLMVKYINSLWNNLTESEKEVYEDRDKERYNAGTSVSESS</sequence>
<dbReference type="CDD" id="cd16872">
    <property type="entry name" value="ARID_HMGB9-like"/>
    <property type="match status" value="1"/>
</dbReference>
<protein>
    <recommendedName>
        <fullName evidence="1">ARID domain-containing protein</fullName>
    </recommendedName>
</protein>
<dbReference type="InterPro" id="IPR036910">
    <property type="entry name" value="HMG_box_dom_sf"/>
</dbReference>
<dbReference type="OrthoDB" id="338531at2759"/>
<dbReference type="Gene3D" id="1.10.150.60">
    <property type="entry name" value="ARID DNA-binding domain"/>
    <property type="match status" value="1"/>
</dbReference>
<reference evidence="3" key="1">
    <citation type="journal article" date="2017" name="Nat. Commun.">
        <title>The asparagus genome sheds light on the origin and evolution of a young Y chromosome.</title>
        <authorList>
            <person name="Harkess A."/>
            <person name="Zhou J."/>
            <person name="Xu C."/>
            <person name="Bowers J.E."/>
            <person name="Van der Hulst R."/>
            <person name="Ayyampalayam S."/>
            <person name="Mercati F."/>
            <person name="Riccardi P."/>
            <person name="McKain M.R."/>
            <person name="Kakrana A."/>
            <person name="Tang H."/>
            <person name="Ray J."/>
            <person name="Groenendijk J."/>
            <person name="Arikit S."/>
            <person name="Mathioni S.M."/>
            <person name="Nakano M."/>
            <person name="Shan H."/>
            <person name="Telgmann-Rauber A."/>
            <person name="Kanno A."/>
            <person name="Yue Z."/>
            <person name="Chen H."/>
            <person name="Li W."/>
            <person name="Chen Y."/>
            <person name="Xu X."/>
            <person name="Zhang Y."/>
            <person name="Luo S."/>
            <person name="Chen H."/>
            <person name="Gao J."/>
            <person name="Mao Z."/>
            <person name="Pires J.C."/>
            <person name="Luo M."/>
            <person name="Kudrna D."/>
            <person name="Wing R.A."/>
            <person name="Meyers B.C."/>
            <person name="Yi K."/>
            <person name="Kong H."/>
            <person name="Lavrijsen P."/>
            <person name="Sunseri F."/>
            <person name="Falavigna A."/>
            <person name="Ye Y."/>
            <person name="Leebens-Mack J.H."/>
            <person name="Chen G."/>
        </authorList>
    </citation>
    <scope>NUCLEOTIDE SEQUENCE [LARGE SCALE GENOMIC DNA]</scope>
    <source>
        <strain evidence="3">cv. DH0086</strain>
    </source>
</reference>
<dbReference type="Proteomes" id="UP000243459">
    <property type="component" value="Chromosome 5"/>
</dbReference>
<dbReference type="PROSITE" id="PS51011">
    <property type="entry name" value="ARID"/>
    <property type="match status" value="1"/>
</dbReference>
<organism evidence="2 3">
    <name type="scientific">Asparagus officinalis</name>
    <name type="common">Garden asparagus</name>
    <dbReference type="NCBI Taxonomy" id="4686"/>
    <lineage>
        <taxon>Eukaryota</taxon>
        <taxon>Viridiplantae</taxon>
        <taxon>Streptophyta</taxon>
        <taxon>Embryophyta</taxon>
        <taxon>Tracheophyta</taxon>
        <taxon>Spermatophyta</taxon>
        <taxon>Magnoliopsida</taxon>
        <taxon>Liliopsida</taxon>
        <taxon>Asparagales</taxon>
        <taxon>Asparagaceae</taxon>
        <taxon>Asparagoideae</taxon>
        <taxon>Asparagus</taxon>
    </lineage>
</organism>
<dbReference type="GO" id="GO:0003677">
    <property type="term" value="F:DNA binding"/>
    <property type="evidence" value="ECO:0007669"/>
    <property type="project" value="InterPro"/>
</dbReference>
<evidence type="ECO:0000313" key="3">
    <source>
        <dbReference type="Proteomes" id="UP000243459"/>
    </source>
</evidence>
<dbReference type="InterPro" id="IPR045303">
    <property type="entry name" value="ARID_HMGB9-like"/>
</dbReference>
<dbReference type="SMART" id="SM00501">
    <property type="entry name" value="BRIGHT"/>
    <property type="match status" value="1"/>
</dbReference>
<evidence type="ECO:0000313" key="2">
    <source>
        <dbReference type="EMBL" id="ONK68372.1"/>
    </source>
</evidence>
<name>A0A5P1EQT2_ASPOF</name>
<dbReference type="Pfam" id="PF01388">
    <property type="entry name" value="ARID"/>
    <property type="match status" value="1"/>
</dbReference>
<accession>A0A5P1EQT2</accession>
<proteinExistence type="predicted"/>
<gene>
    <name evidence="2" type="ORF">A4U43_C05F10740</name>
</gene>
<dbReference type="PANTHER" id="PTHR46691:SF6">
    <property type="entry name" value="HIGH MOBILITY GROUP B PROTEIN 10-RELATED"/>
    <property type="match status" value="1"/>
</dbReference>
<dbReference type="Gramene" id="ONK68372">
    <property type="protein sequence ID" value="ONK68372"/>
    <property type="gene ID" value="A4U43_C05F10740"/>
</dbReference>
<keyword evidence="3" id="KW-1185">Reference proteome</keyword>
<dbReference type="EMBL" id="CM007385">
    <property type="protein sequence ID" value="ONK68372.1"/>
    <property type="molecule type" value="Genomic_DNA"/>
</dbReference>
<dbReference type="InterPro" id="IPR036431">
    <property type="entry name" value="ARID_dom_sf"/>
</dbReference>
<dbReference type="SMART" id="SM01014">
    <property type="entry name" value="ARID"/>
    <property type="match status" value="1"/>
</dbReference>
<dbReference type="SUPFAM" id="SSF47095">
    <property type="entry name" value="HMG-box"/>
    <property type="match status" value="1"/>
</dbReference>
<dbReference type="PANTHER" id="PTHR46691">
    <property type="entry name" value="HIGH MOBILITY GROUP B PROTEIN 9"/>
    <property type="match status" value="1"/>
</dbReference>
<evidence type="ECO:0000259" key="1">
    <source>
        <dbReference type="PROSITE" id="PS51011"/>
    </source>
</evidence>
<dbReference type="SUPFAM" id="SSF46774">
    <property type="entry name" value="ARID-like"/>
    <property type="match status" value="1"/>
</dbReference>